<feature type="domain" description="ABC transmembrane type-1" evidence="10">
    <location>
        <begin position="24"/>
        <end position="308"/>
    </location>
</feature>
<dbReference type="PANTHER" id="PTHR24221">
    <property type="entry name" value="ATP-BINDING CASSETTE SUB-FAMILY B"/>
    <property type="match status" value="1"/>
</dbReference>
<dbReference type="Proteomes" id="UP000230557">
    <property type="component" value="Unassembled WGS sequence"/>
</dbReference>
<feature type="transmembrane region" description="Helical" evidence="8">
    <location>
        <begin position="56"/>
        <end position="78"/>
    </location>
</feature>
<gene>
    <name evidence="11" type="ORF">COT91_01015</name>
</gene>
<feature type="transmembrane region" description="Helical" evidence="8">
    <location>
        <begin position="275"/>
        <end position="297"/>
    </location>
</feature>
<sequence length="583" mass="67123">MRSLTRETIKIYWQHGKKYKLALFLMAIGTVGVSGFEVVIPFWYKKLFDTIALNDFALAPELLKIITAVWFLWMGVWLSRRIRDFVTAYFEARMISNLLNTCFDYLHGHSYSFFSNNFVGSLVRKVNRFARSFEEITDQTLIHLGNTGIHVVLVIIILFTRHWILGAGVLIWAIVYIFFGYKYTMFKIRYDREKAAQDSVVTGVMADTVTNQMNLKMFGARDREFENFKKTTDDLYYKQKKAWYLGSFAEAIQGFLMVALEFMVLYIAIKFWQRGLFTIGDFALLQSFVIGLFSRLWNIGNSIRRVFERFADADEMTEILITPHGVKDLPRTKNLLVTNARINFKDVSFGYHDELMVFDKFNLEIKPGERTALIGTSGGGKSTIVKLLLRFHDINSGQILIDGQNIANFNQNSLRRSIAMVPQDPILFHRSLMENIRYARPEATKEEVIRAAKLAHAHKFIIKFPQGYETFVGERGIKLSGGERQRVAIARAIIKNAPILILDEATSSLDSESEKFIQDAMKKLMNNRTTIVIAHRLSTIMQMDRIVVIEDGKVKEQGKHKELLKAHKGTYQRLWEIQAGGFA</sequence>
<keyword evidence="3 8" id="KW-0812">Transmembrane</keyword>
<evidence type="ECO:0000259" key="10">
    <source>
        <dbReference type="PROSITE" id="PS50929"/>
    </source>
</evidence>
<proteinExistence type="predicted"/>
<dbReference type="Gene3D" id="3.40.50.300">
    <property type="entry name" value="P-loop containing nucleotide triphosphate hydrolases"/>
    <property type="match status" value="1"/>
</dbReference>
<keyword evidence="6 8" id="KW-1133">Transmembrane helix</keyword>
<dbReference type="GO" id="GO:0016887">
    <property type="term" value="F:ATP hydrolysis activity"/>
    <property type="evidence" value="ECO:0007669"/>
    <property type="project" value="InterPro"/>
</dbReference>
<evidence type="ECO:0000313" key="11">
    <source>
        <dbReference type="EMBL" id="PIR97518.1"/>
    </source>
</evidence>
<evidence type="ECO:0000256" key="1">
    <source>
        <dbReference type="ARBA" id="ARBA00004651"/>
    </source>
</evidence>
<evidence type="ECO:0000259" key="9">
    <source>
        <dbReference type="PROSITE" id="PS50893"/>
    </source>
</evidence>
<evidence type="ECO:0000313" key="12">
    <source>
        <dbReference type="Proteomes" id="UP000230557"/>
    </source>
</evidence>
<comment type="caution">
    <text evidence="11">The sequence shown here is derived from an EMBL/GenBank/DDBJ whole genome shotgun (WGS) entry which is preliminary data.</text>
</comment>
<keyword evidence="4" id="KW-0547">Nucleotide-binding</keyword>
<dbReference type="InterPro" id="IPR036640">
    <property type="entry name" value="ABC1_TM_sf"/>
</dbReference>
<name>A0A2H0VEI9_9BACT</name>
<dbReference type="PROSITE" id="PS50929">
    <property type="entry name" value="ABC_TM1F"/>
    <property type="match status" value="1"/>
</dbReference>
<dbReference type="InterPro" id="IPR027417">
    <property type="entry name" value="P-loop_NTPase"/>
</dbReference>
<keyword evidence="2" id="KW-0813">Transport</keyword>
<dbReference type="GO" id="GO:0005524">
    <property type="term" value="F:ATP binding"/>
    <property type="evidence" value="ECO:0007669"/>
    <property type="project" value="UniProtKB-KW"/>
</dbReference>
<evidence type="ECO:0000256" key="3">
    <source>
        <dbReference type="ARBA" id="ARBA00022692"/>
    </source>
</evidence>
<dbReference type="AlphaFoldDB" id="A0A2H0VEI9"/>
<dbReference type="FunFam" id="3.40.50.300:FF:000287">
    <property type="entry name" value="Multidrug ABC transporter ATP-binding protein"/>
    <property type="match status" value="1"/>
</dbReference>
<dbReference type="Gene3D" id="1.20.1560.10">
    <property type="entry name" value="ABC transporter type 1, transmembrane domain"/>
    <property type="match status" value="1"/>
</dbReference>
<dbReference type="GO" id="GO:0005886">
    <property type="term" value="C:plasma membrane"/>
    <property type="evidence" value="ECO:0007669"/>
    <property type="project" value="UniProtKB-SubCell"/>
</dbReference>
<feature type="transmembrane region" description="Helical" evidence="8">
    <location>
        <begin position="165"/>
        <end position="184"/>
    </location>
</feature>
<dbReference type="InterPro" id="IPR003593">
    <property type="entry name" value="AAA+_ATPase"/>
</dbReference>
<dbReference type="InterPro" id="IPR017871">
    <property type="entry name" value="ABC_transporter-like_CS"/>
</dbReference>
<dbReference type="Pfam" id="PF00005">
    <property type="entry name" value="ABC_tran"/>
    <property type="match status" value="1"/>
</dbReference>
<accession>A0A2H0VEI9</accession>
<dbReference type="SMART" id="SM00382">
    <property type="entry name" value="AAA"/>
    <property type="match status" value="1"/>
</dbReference>
<dbReference type="SUPFAM" id="SSF52540">
    <property type="entry name" value="P-loop containing nucleoside triphosphate hydrolases"/>
    <property type="match status" value="1"/>
</dbReference>
<feature type="domain" description="ABC transporter" evidence="9">
    <location>
        <begin position="342"/>
        <end position="576"/>
    </location>
</feature>
<dbReference type="EMBL" id="PFAJ01000013">
    <property type="protein sequence ID" value="PIR97518.1"/>
    <property type="molecule type" value="Genomic_DNA"/>
</dbReference>
<dbReference type="InterPro" id="IPR011527">
    <property type="entry name" value="ABC1_TM_dom"/>
</dbReference>
<dbReference type="GO" id="GO:0140359">
    <property type="term" value="F:ABC-type transporter activity"/>
    <property type="evidence" value="ECO:0007669"/>
    <property type="project" value="InterPro"/>
</dbReference>
<dbReference type="PROSITE" id="PS50893">
    <property type="entry name" value="ABC_TRANSPORTER_2"/>
    <property type="match status" value="1"/>
</dbReference>
<evidence type="ECO:0000256" key="7">
    <source>
        <dbReference type="ARBA" id="ARBA00023136"/>
    </source>
</evidence>
<feature type="transmembrane region" description="Helical" evidence="8">
    <location>
        <begin position="141"/>
        <end position="159"/>
    </location>
</feature>
<organism evidence="11 12">
    <name type="scientific">Candidatus Doudnabacteria bacterium CG10_big_fil_rev_8_21_14_0_10_41_10</name>
    <dbReference type="NCBI Taxonomy" id="1974551"/>
    <lineage>
        <taxon>Bacteria</taxon>
        <taxon>Candidatus Doudnaibacteriota</taxon>
    </lineage>
</organism>
<evidence type="ECO:0000256" key="4">
    <source>
        <dbReference type="ARBA" id="ARBA00022741"/>
    </source>
</evidence>
<feature type="transmembrane region" description="Helical" evidence="8">
    <location>
        <begin position="242"/>
        <end position="269"/>
    </location>
</feature>
<feature type="transmembrane region" description="Helical" evidence="8">
    <location>
        <begin position="21"/>
        <end position="44"/>
    </location>
</feature>
<dbReference type="PANTHER" id="PTHR24221:SF654">
    <property type="entry name" value="ATP-BINDING CASSETTE SUB-FAMILY B MEMBER 6"/>
    <property type="match status" value="1"/>
</dbReference>
<evidence type="ECO:0000256" key="5">
    <source>
        <dbReference type="ARBA" id="ARBA00022840"/>
    </source>
</evidence>
<protein>
    <submittedName>
        <fullName evidence="11">ABC transporter ATP-binding protein</fullName>
    </submittedName>
</protein>
<dbReference type="PROSITE" id="PS00211">
    <property type="entry name" value="ABC_TRANSPORTER_1"/>
    <property type="match status" value="1"/>
</dbReference>
<dbReference type="SUPFAM" id="SSF90123">
    <property type="entry name" value="ABC transporter transmembrane region"/>
    <property type="match status" value="1"/>
</dbReference>
<dbReference type="InterPro" id="IPR039421">
    <property type="entry name" value="Type_1_exporter"/>
</dbReference>
<dbReference type="GO" id="GO:0034040">
    <property type="term" value="F:ATPase-coupled lipid transmembrane transporter activity"/>
    <property type="evidence" value="ECO:0007669"/>
    <property type="project" value="TreeGrafter"/>
</dbReference>
<keyword evidence="5 11" id="KW-0067">ATP-binding</keyword>
<reference evidence="12" key="1">
    <citation type="submission" date="2017-09" db="EMBL/GenBank/DDBJ databases">
        <title>Depth-based differentiation of microbial function through sediment-hosted aquifers and enrichment of novel symbionts in the deep terrestrial subsurface.</title>
        <authorList>
            <person name="Probst A.J."/>
            <person name="Ladd B."/>
            <person name="Jarett J.K."/>
            <person name="Geller-Mcgrath D.E."/>
            <person name="Sieber C.M.K."/>
            <person name="Emerson J.B."/>
            <person name="Anantharaman K."/>
            <person name="Thomas B.C."/>
            <person name="Malmstrom R."/>
            <person name="Stieglmeier M."/>
            <person name="Klingl A."/>
            <person name="Woyke T."/>
            <person name="Ryan C.M."/>
            <person name="Banfield J.F."/>
        </authorList>
    </citation>
    <scope>NUCLEOTIDE SEQUENCE [LARGE SCALE GENOMIC DNA]</scope>
</reference>
<dbReference type="InterPro" id="IPR003439">
    <property type="entry name" value="ABC_transporter-like_ATP-bd"/>
</dbReference>
<dbReference type="Pfam" id="PF00664">
    <property type="entry name" value="ABC_membrane"/>
    <property type="match status" value="1"/>
</dbReference>
<evidence type="ECO:0000256" key="8">
    <source>
        <dbReference type="SAM" id="Phobius"/>
    </source>
</evidence>
<evidence type="ECO:0000256" key="2">
    <source>
        <dbReference type="ARBA" id="ARBA00022448"/>
    </source>
</evidence>
<keyword evidence="7 8" id="KW-0472">Membrane</keyword>
<comment type="subcellular location">
    <subcellularLocation>
        <location evidence="1">Cell membrane</location>
        <topology evidence="1">Multi-pass membrane protein</topology>
    </subcellularLocation>
</comment>
<evidence type="ECO:0000256" key="6">
    <source>
        <dbReference type="ARBA" id="ARBA00022989"/>
    </source>
</evidence>